<reference evidence="1 2" key="1">
    <citation type="journal article" date="2022" name="Microbiol. Resour. Announc.">
        <title>Complete Genome Sequence of Mesorhizobium ciceri Strain R30, a Rhizobium Used as a Commercial Inoculant for Chickpea in Argentina.</title>
        <authorList>
            <person name="Foresto E."/>
            <person name="Revale S."/>
            <person name="Primo E."/>
            <person name="Nievas F."/>
            <person name="Carezzano E."/>
            <person name="Puente M."/>
            <person name="Alzari P."/>
            <person name="Mart M."/>
            <person name="Ben-Assaya M."/>
            <person name="Mornico D."/>
            <person name="Santoro M."/>
            <person name="Mart F."/>
            <person name="Giordano W."/>
            <person name="Bogino P."/>
        </authorList>
    </citation>
    <scope>NUCLEOTIDE SEQUENCE [LARGE SCALE GENOMIC DNA]</scope>
    <source>
        <strain evidence="1 2">R30</strain>
    </source>
</reference>
<keyword evidence="2" id="KW-1185">Reference proteome</keyword>
<name>A0AB38TKK0_9HYPH</name>
<dbReference type="EMBL" id="CP088148">
    <property type="protein sequence ID" value="UTU55248.1"/>
    <property type="molecule type" value="Genomic_DNA"/>
</dbReference>
<organism evidence="1 2">
    <name type="scientific">Mesorhizobium ciceri</name>
    <dbReference type="NCBI Taxonomy" id="39645"/>
    <lineage>
        <taxon>Bacteria</taxon>
        <taxon>Pseudomonadati</taxon>
        <taxon>Pseudomonadota</taxon>
        <taxon>Alphaproteobacteria</taxon>
        <taxon>Hyphomicrobiales</taxon>
        <taxon>Phyllobacteriaceae</taxon>
        <taxon>Mesorhizobium</taxon>
    </lineage>
</organism>
<evidence type="ECO:0000313" key="2">
    <source>
        <dbReference type="Proteomes" id="UP001060070"/>
    </source>
</evidence>
<keyword evidence="1" id="KW-0614">Plasmid</keyword>
<proteinExistence type="predicted"/>
<accession>A0AB38TKK0</accession>
<gene>
    <name evidence="1" type="ORF">LRP29_31520</name>
</gene>
<dbReference type="RefSeq" id="WP_024504928.1">
    <property type="nucleotide sequence ID" value="NZ_CP088148.1"/>
</dbReference>
<geneLocation type="plasmid" evidence="1 2">
    <name>unnamed</name>
</geneLocation>
<sequence length="120" mass="13085">MKNVVASIREGLASQGEPGFEAGRGPVDSRCAGGSVFHCARLNRSVAGENQEDSEYGNRYALRMDHPDSWTIFDVFTGQPAESGHKVMVGVNAGEADEMVRRLNDQDAKRRDEADPTDLC</sequence>
<evidence type="ECO:0000313" key="1">
    <source>
        <dbReference type="EMBL" id="UTU55248.1"/>
    </source>
</evidence>
<protein>
    <submittedName>
        <fullName evidence="1">Uncharacterized protein</fullName>
    </submittedName>
</protein>
<dbReference type="AlphaFoldDB" id="A0AB38TKK0"/>
<dbReference type="Proteomes" id="UP001060070">
    <property type="component" value="Plasmid unnamed"/>
</dbReference>